<comment type="subcellular location">
    <subcellularLocation>
        <location evidence="1">Nucleus</location>
        <location evidence="1">Nucleolus</location>
    </subcellularLocation>
</comment>
<dbReference type="CTD" id="6753971"/>
<gene>
    <name evidence="5" type="ORF">TRIADDRAFT_56229</name>
</gene>
<dbReference type="Pfam" id="PF06229">
    <property type="entry name" value="FRG1"/>
    <property type="match status" value="1"/>
</dbReference>
<dbReference type="PhylomeDB" id="B3RXJ2"/>
<accession>B3RXJ2</accession>
<evidence type="ECO:0000256" key="3">
    <source>
        <dbReference type="ARBA" id="ARBA00023242"/>
    </source>
</evidence>
<keyword evidence="3" id="KW-0539">Nucleus</keyword>
<reference evidence="5 6" key="1">
    <citation type="journal article" date="2008" name="Nature">
        <title>The Trichoplax genome and the nature of placozoans.</title>
        <authorList>
            <person name="Srivastava M."/>
            <person name="Begovic E."/>
            <person name="Chapman J."/>
            <person name="Putnam N.H."/>
            <person name="Hellsten U."/>
            <person name="Kawashima T."/>
            <person name="Kuo A."/>
            <person name="Mitros T."/>
            <person name="Salamov A."/>
            <person name="Carpenter M.L."/>
            <person name="Signorovitch A.Y."/>
            <person name="Moreno M.A."/>
            <person name="Kamm K."/>
            <person name="Grimwood J."/>
            <person name="Schmutz J."/>
            <person name="Shapiro H."/>
            <person name="Grigoriev I.V."/>
            <person name="Buss L.W."/>
            <person name="Schierwater B."/>
            <person name="Dellaporta S.L."/>
            <person name="Rokhsar D.S."/>
        </authorList>
    </citation>
    <scope>NUCLEOTIDE SEQUENCE [LARGE SCALE GENOMIC DNA]</scope>
    <source>
        <strain evidence="5 6">Grell-BS-1999</strain>
    </source>
</reference>
<proteinExistence type="inferred from homology"/>
<name>B3RXJ2_TRIAD</name>
<dbReference type="RefSeq" id="XP_002112758.1">
    <property type="nucleotide sequence ID" value="XM_002112722.1"/>
</dbReference>
<dbReference type="SUPFAM" id="SSF50405">
    <property type="entry name" value="Actin-crosslinking proteins"/>
    <property type="match status" value="1"/>
</dbReference>
<evidence type="ECO:0000256" key="1">
    <source>
        <dbReference type="ARBA" id="ARBA00004604"/>
    </source>
</evidence>
<evidence type="ECO:0000256" key="2">
    <source>
        <dbReference type="ARBA" id="ARBA00010878"/>
    </source>
</evidence>
<dbReference type="InParanoid" id="B3RXJ2"/>
<dbReference type="HOGENOM" id="CLU_094616_0_0_1"/>
<dbReference type="FunCoup" id="B3RXJ2">
    <property type="interactions" value="1782"/>
</dbReference>
<evidence type="ECO:0000313" key="6">
    <source>
        <dbReference type="Proteomes" id="UP000009022"/>
    </source>
</evidence>
<dbReference type="eggNOG" id="KOG3962">
    <property type="taxonomic scope" value="Eukaryota"/>
</dbReference>
<organism evidence="5 6">
    <name type="scientific">Trichoplax adhaerens</name>
    <name type="common">Trichoplax reptans</name>
    <dbReference type="NCBI Taxonomy" id="10228"/>
    <lineage>
        <taxon>Eukaryota</taxon>
        <taxon>Metazoa</taxon>
        <taxon>Placozoa</taxon>
        <taxon>Uniplacotomia</taxon>
        <taxon>Trichoplacea</taxon>
        <taxon>Trichoplacidae</taxon>
        <taxon>Trichoplax</taxon>
    </lineage>
</organism>
<dbReference type="InterPro" id="IPR010414">
    <property type="entry name" value="FRG1"/>
</dbReference>
<evidence type="ECO:0000256" key="4">
    <source>
        <dbReference type="SAM" id="MobiDB-lite"/>
    </source>
</evidence>
<dbReference type="Gene3D" id="2.80.10.50">
    <property type="match status" value="1"/>
</dbReference>
<dbReference type="AlphaFoldDB" id="B3RXJ2"/>
<dbReference type="STRING" id="10228.B3RXJ2"/>
<dbReference type="GO" id="GO:0005730">
    <property type="term" value="C:nucleolus"/>
    <property type="evidence" value="ECO:0000318"/>
    <property type="project" value="GO_Central"/>
</dbReference>
<dbReference type="Proteomes" id="UP000009022">
    <property type="component" value="Unassembled WGS sequence"/>
</dbReference>
<dbReference type="PANTHER" id="PTHR12928">
    <property type="entry name" value="FRG1 PROTEIN"/>
    <property type="match status" value="1"/>
</dbReference>
<dbReference type="EMBL" id="DS985245">
    <property type="protein sequence ID" value="EDV24868.1"/>
    <property type="molecule type" value="Genomic_DNA"/>
</dbReference>
<dbReference type="CDD" id="cd23338">
    <property type="entry name" value="beta-trefoil_FSCN_FRG1"/>
    <property type="match status" value="1"/>
</dbReference>
<dbReference type="KEGG" id="tad:TRIADDRAFT_56229"/>
<keyword evidence="6" id="KW-1185">Reference proteome</keyword>
<feature type="compositionally biased region" description="Basic residues" evidence="4">
    <location>
        <begin position="16"/>
        <end position="31"/>
    </location>
</feature>
<dbReference type="OMA" id="IEQWEPI"/>
<comment type="similarity">
    <text evidence="2">Belongs to the FRG1 family.</text>
</comment>
<dbReference type="InterPro" id="IPR008999">
    <property type="entry name" value="Actin-crosslinking"/>
</dbReference>
<dbReference type="GO" id="GO:0055120">
    <property type="term" value="C:striated muscle dense body"/>
    <property type="evidence" value="ECO:0000318"/>
    <property type="project" value="GO_Central"/>
</dbReference>
<dbReference type="GO" id="GO:0071013">
    <property type="term" value="C:catalytic step 2 spliceosome"/>
    <property type="evidence" value="ECO:0000318"/>
    <property type="project" value="GO_Central"/>
</dbReference>
<dbReference type="OrthoDB" id="5539371at2759"/>
<dbReference type="GeneID" id="6753971"/>
<feature type="region of interest" description="Disordered" evidence="4">
    <location>
        <begin position="16"/>
        <end position="40"/>
    </location>
</feature>
<dbReference type="GO" id="GO:0051015">
    <property type="term" value="F:actin filament binding"/>
    <property type="evidence" value="ECO:0000318"/>
    <property type="project" value="GO_Central"/>
</dbReference>
<sequence>MSSAYNLVNSSKLKLKGASGKHKKKKRKMHQKSSAVSDNTKETLDTVGKWWAVQKLEQIKGCVSIEMKDQRYLFAMDNGSFKLGDPRPSGPVAEEVFTAVNLSERRIALKSGYGKYVSVRKEGNIVGRADAIGPLEHLEPVIDGTKCGLQAFNENFLGVHEDDMIAALNRTIGDAENLKIRTNTERETGVKKAKQDESLGGVVNCELNYVKMYQSFGDHKLRLNTDNPGTLKKARKTGSFHEELLDRREKMKADRYCK</sequence>
<dbReference type="PANTHER" id="PTHR12928:SF0">
    <property type="entry name" value="FSHD REGION GENE 1"/>
    <property type="match status" value="1"/>
</dbReference>
<protein>
    <submittedName>
        <fullName evidence="5">Uncharacterized protein</fullName>
    </submittedName>
</protein>
<evidence type="ECO:0000313" key="5">
    <source>
        <dbReference type="EMBL" id="EDV24868.1"/>
    </source>
</evidence>